<gene>
    <name evidence="1" type="ORF">Goklo_024572</name>
</gene>
<evidence type="ECO:0000313" key="1">
    <source>
        <dbReference type="EMBL" id="MBA0669625.1"/>
    </source>
</evidence>
<sequence length="54" mass="6255">MGVVGVGYWSAIYDQLLDKVLDKFSGSWIEMKWLEDNFSYIDNSTSAVERQQYA</sequence>
<organism evidence="1 2">
    <name type="scientific">Gossypium klotzschianum</name>
    <dbReference type="NCBI Taxonomy" id="34286"/>
    <lineage>
        <taxon>Eukaryota</taxon>
        <taxon>Viridiplantae</taxon>
        <taxon>Streptophyta</taxon>
        <taxon>Embryophyta</taxon>
        <taxon>Tracheophyta</taxon>
        <taxon>Spermatophyta</taxon>
        <taxon>Magnoliopsida</taxon>
        <taxon>eudicotyledons</taxon>
        <taxon>Gunneridae</taxon>
        <taxon>Pentapetalae</taxon>
        <taxon>rosids</taxon>
        <taxon>malvids</taxon>
        <taxon>Malvales</taxon>
        <taxon>Malvaceae</taxon>
        <taxon>Malvoideae</taxon>
        <taxon>Gossypium</taxon>
    </lineage>
</organism>
<name>A0A7J8W3H8_9ROSI</name>
<dbReference type="EMBL" id="JABFAB010158028">
    <property type="protein sequence ID" value="MBA0669625.1"/>
    <property type="molecule type" value="Genomic_DNA"/>
</dbReference>
<evidence type="ECO:0000313" key="2">
    <source>
        <dbReference type="Proteomes" id="UP000593573"/>
    </source>
</evidence>
<dbReference type="OrthoDB" id="986792at2759"/>
<comment type="caution">
    <text evidence="1">The sequence shown here is derived from an EMBL/GenBank/DDBJ whole genome shotgun (WGS) entry which is preliminary data.</text>
</comment>
<dbReference type="Proteomes" id="UP000593573">
    <property type="component" value="Unassembled WGS sequence"/>
</dbReference>
<dbReference type="AlphaFoldDB" id="A0A7J8W3H8"/>
<protein>
    <submittedName>
        <fullName evidence="1">Uncharacterized protein</fullName>
    </submittedName>
</protein>
<accession>A0A7J8W3H8</accession>
<keyword evidence="2" id="KW-1185">Reference proteome</keyword>
<proteinExistence type="predicted"/>
<reference evidence="1 2" key="1">
    <citation type="journal article" date="2019" name="Genome Biol. Evol.">
        <title>Insights into the evolution of the New World diploid cottons (Gossypium, subgenus Houzingenia) based on genome sequencing.</title>
        <authorList>
            <person name="Grover C.E."/>
            <person name="Arick M.A. 2nd"/>
            <person name="Thrash A."/>
            <person name="Conover J.L."/>
            <person name="Sanders W.S."/>
            <person name="Peterson D.G."/>
            <person name="Frelichowski J.E."/>
            <person name="Scheffler J.A."/>
            <person name="Scheffler B.E."/>
            <person name="Wendel J.F."/>
        </authorList>
    </citation>
    <scope>NUCLEOTIDE SEQUENCE [LARGE SCALE GENOMIC DNA]</scope>
    <source>
        <strain evidence="1">57</strain>
        <tissue evidence="1">Leaf</tissue>
    </source>
</reference>